<dbReference type="AlphaFoldDB" id="A0A2J6QRX6"/>
<dbReference type="Gene3D" id="3.20.20.100">
    <property type="entry name" value="NADP-dependent oxidoreductase domain"/>
    <property type="match status" value="1"/>
</dbReference>
<gene>
    <name evidence="3" type="ORF">L207DRAFT_593882</name>
</gene>
<dbReference type="OrthoDB" id="37537at2759"/>
<reference evidence="3 4" key="1">
    <citation type="submission" date="2016-04" db="EMBL/GenBank/DDBJ databases">
        <title>A degradative enzymes factory behind the ericoid mycorrhizal symbiosis.</title>
        <authorList>
            <consortium name="DOE Joint Genome Institute"/>
            <person name="Martino E."/>
            <person name="Morin E."/>
            <person name="Grelet G."/>
            <person name="Kuo A."/>
            <person name="Kohler A."/>
            <person name="Daghino S."/>
            <person name="Barry K."/>
            <person name="Choi C."/>
            <person name="Cichocki N."/>
            <person name="Clum A."/>
            <person name="Copeland A."/>
            <person name="Hainaut M."/>
            <person name="Haridas S."/>
            <person name="Labutti K."/>
            <person name="Lindquist E."/>
            <person name="Lipzen A."/>
            <person name="Khouja H.-R."/>
            <person name="Murat C."/>
            <person name="Ohm R."/>
            <person name="Olson A."/>
            <person name="Spatafora J."/>
            <person name="Veneault-Fourrey C."/>
            <person name="Henrissat B."/>
            <person name="Grigoriev I."/>
            <person name="Martin F."/>
            <person name="Perotto S."/>
        </authorList>
    </citation>
    <scope>NUCLEOTIDE SEQUENCE [LARGE SCALE GENOMIC DNA]</scope>
    <source>
        <strain evidence="3 4">F</strain>
    </source>
</reference>
<accession>A0A2J6QRX6</accession>
<dbReference type="GO" id="GO:0005737">
    <property type="term" value="C:cytoplasm"/>
    <property type="evidence" value="ECO:0007669"/>
    <property type="project" value="TreeGrafter"/>
</dbReference>
<evidence type="ECO:0000313" key="3">
    <source>
        <dbReference type="EMBL" id="PMD29015.1"/>
    </source>
</evidence>
<dbReference type="STRING" id="1149755.A0A2J6QRX6"/>
<dbReference type="Proteomes" id="UP000235786">
    <property type="component" value="Unassembled WGS sequence"/>
</dbReference>
<dbReference type="GO" id="GO:0016491">
    <property type="term" value="F:oxidoreductase activity"/>
    <property type="evidence" value="ECO:0007669"/>
    <property type="project" value="UniProtKB-KW"/>
</dbReference>
<evidence type="ECO:0000259" key="2">
    <source>
        <dbReference type="Pfam" id="PF00248"/>
    </source>
</evidence>
<dbReference type="EMBL" id="KZ613979">
    <property type="protein sequence ID" value="PMD29015.1"/>
    <property type="molecule type" value="Genomic_DNA"/>
</dbReference>
<protein>
    <submittedName>
        <fullName evidence="3">Aldo/keto reductase</fullName>
    </submittedName>
</protein>
<dbReference type="InterPro" id="IPR036812">
    <property type="entry name" value="NAD(P)_OxRdtase_dom_sf"/>
</dbReference>
<evidence type="ECO:0000313" key="4">
    <source>
        <dbReference type="Proteomes" id="UP000235786"/>
    </source>
</evidence>
<dbReference type="PANTHER" id="PTHR43625:SF78">
    <property type="entry name" value="PYRIDOXAL REDUCTASE-RELATED"/>
    <property type="match status" value="1"/>
</dbReference>
<proteinExistence type="predicted"/>
<dbReference type="InterPro" id="IPR023210">
    <property type="entry name" value="NADP_OxRdtase_dom"/>
</dbReference>
<keyword evidence="4" id="KW-1185">Reference proteome</keyword>
<name>A0A2J6QRX6_HYAVF</name>
<keyword evidence="1" id="KW-0560">Oxidoreductase</keyword>
<dbReference type="InterPro" id="IPR050791">
    <property type="entry name" value="Aldo-Keto_reductase"/>
</dbReference>
<evidence type="ECO:0000256" key="1">
    <source>
        <dbReference type="ARBA" id="ARBA00023002"/>
    </source>
</evidence>
<dbReference type="PANTHER" id="PTHR43625">
    <property type="entry name" value="AFLATOXIN B1 ALDEHYDE REDUCTASE"/>
    <property type="match status" value="1"/>
</dbReference>
<dbReference type="Pfam" id="PF00248">
    <property type="entry name" value="Aldo_ket_red"/>
    <property type="match status" value="1"/>
</dbReference>
<organism evidence="3 4">
    <name type="scientific">Hyaloscypha variabilis (strain UAMH 11265 / GT02V1 / F)</name>
    <name type="common">Meliniomyces variabilis</name>
    <dbReference type="NCBI Taxonomy" id="1149755"/>
    <lineage>
        <taxon>Eukaryota</taxon>
        <taxon>Fungi</taxon>
        <taxon>Dikarya</taxon>
        <taxon>Ascomycota</taxon>
        <taxon>Pezizomycotina</taxon>
        <taxon>Leotiomycetes</taxon>
        <taxon>Helotiales</taxon>
        <taxon>Hyaloscyphaceae</taxon>
        <taxon>Hyaloscypha</taxon>
        <taxon>Hyaloscypha variabilis</taxon>
    </lineage>
</organism>
<sequence length="171" mass="18781">MSTCLNGEMPAHVVKISAVEVEFSLFSTDILENGVALTCAELRIPIIAYSPMSRGFLTGDIKKPEDIPEGDMRKYFPPFQAEAFYENLKLVAEVEKVAAKKGATPPQIAIAWIRAHSGEDGFPIIIPIPGATTEARVEENTKDISLTEEDIKEIEGILSKFSVMGDRYPAH</sequence>
<dbReference type="SUPFAM" id="SSF51430">
    <property type="entry name" value="NAD(P)-linked oxidoreductase"/>
    <property type="match status" value="1"/>
</dbReference>
<feature type="domain" description="NADP-dependent oxidoreductase" evidence="2">
    <location>
        <begin position="12"/>
        <end position="157"/>
    </location>
</feature>